<dbReference type="InterPro" id="IPR004038">
    <property type="entry name" value="Ribosomal_eL8/eL30/eS12/Gad45"/>
</dbReference>
<dbReference type="SUPFAM" id="SSF55315">
    <property type="entry name" value="L30e-like"/>
    <property type="match status" value="1"/>
</dbReference>
<dbReference type="InterPro" id="IPR029064">
    <property type="entry name" value="Ribosomal_eL30-like_sf"/>
</dbReference>
<accession>A0AAQ3KSI9</accession>
<proteinExistence type="predicted"/>
<name>A0AAQ3KSI9_9LILI</name>
<dbReference type="AlphaFoldDB" id="A0AAQ3KSI9"/>
<dbReference type="Pfam" id="PF01248">
    <property type="entry name" value="Ribosomal_L7Ae"/>
    <property type="match status" value="1"/>
</dbReference>
<dbReference type="PANTHER" id="PTHR47903">
    <property type="entry name" value="OS07G0636400 PROTEIN"/>
    <property type="match status" value="1"/>
</dbReference>
<organism evidence="2 3">
    <name type="scientific">Canna indica</name>
    <name type="common">Indian-shot</name>
    <dbReference type="NCBI Taxonomy" id="4628"/>
    <lineage>
        <taxon>Eukaryota</taxon>
        <taxon>Viridiplantae</taxon>
        <taxon>Streptophyta</taxon>
        <taxon>Embryophyta</taxon>
        <taxon>Tracheophyta</taxon>
        <taxon>Spermatophyta</taxon>
        <taxon>Magnoliopsida</taxon>
        <taxon>Liliopsida</taxon>
        <taxon>Zingiberales</taxon>
        <taxon>Cannaceae</taxon>
        <taxon>Canna</taxon>
    </lineage>
</organism>
<sequence length="86" mass="9744">MKSNFCNNMWFYHEALKAVILASDCNPRWLKKHIPTLASSRRVPVILVKDNKRSSLRLGQVVKLKTTLAIGIKVNSLLPLETSLVQ</sequence>
<evidence type="ECO:0000313" key="2">
    <source>
        <dbReference type="EMBL" id="WOL13580.1"/>
    </source>
</evidence>
<dbReference type="EMBL" id="CP136896">
    <property type="protein sequence ID" value="WOL13580.1"/>
    <property type="molecule type" value="Genomic_DNA"/>
</dbReference>
<reference evidence="2 3" key="1">
    <citation type="submission" date="2023-10" db="EMBL/GenBank/DDBJ databases">
        <title>Chromosome-scale genome assembly provides insights into flower coloration mechanisms of Canna indica.</title>
        <authorList>
            <person name="Li C."/>
        </authorList>
    </citation>
    <scope>NUCLEOTIDE SEQUENCE [LARGE SCALE GENOMIC DNA]</scope>
    <source>
        <tissue evidence="2">Flower</tissue>
    </source>
</reference>
<keyword evidence="3" id="KW-1185">Reference proteome</keyword>
<gene>
    <name evidence="2" type="ORF">Cni_G22350</name>
</gene>
<dbReference type="PANTHER" id="PTHR47903:SF2">
    <property type="entry name" value="OS07G0636400 PROTEIN"/>
    <property type="match status" value="1"/>
</dbReference>
<evidence type="ECO:0000259" key="1">
    <source>
        <dbReference type="Pfam" id="PF01248"/>
    </source>
</evidence>
<protein>
    <recommendedName>
        <fullName evidence="1">Ribosomal protein eL8/eL30/eS12/Gadd45 domain-containing protein</fullName>
    </recommendedName>
</protein>
<dbReference type="Gene3D" id="3.30.1330.30">
    <property type="match status" value="1"/>
</dbReference>
<evidence type="ECO:0000313" key="3">
    <source>
        <dbReference type="Proteomes" id="UP001327560"/>
    </source>
</evidence>
<dbReference type="Proteomes" id="UP001327560">
    <property type="component" value="Chromosome 7"/>
</dbReference>
<feature type="domain" description="Ribosomal protein eL8/eL30/eS12/Gadd45" evidence="1">
    <location>
        <begin position="16"/>
        <end position="75"/>
    </location>
</feature>